<evidence type="ECO:0000256" key="2">
    <source>
        <dbReference type="SAM" id="MobiDB-lite"/>
    </source>
</evidence>
<dbReference type="KEGG" id="csem:103388170"/>
<feature type="compositionally biased region" description="Basic and acidic residues" evidence="2">
    <location>
        <begin position="165"/>
        <end position="218"/>
    </location>
</feature>
<dbReference type="GeneTree" id="ENSGT00620000088774"/>
<dbReference type="InParanoid" id="A0A3P8UQ61"/>
<dbReference type="OMA" id="KGSANEC"/>
<feature type="chain" id="PRO_5017981393" evidence="3">
    <location>
        <begin position="27"/>
        <end position="218"/>
    </location>
</feature>
<evidence type="ECO:0000256" key="1">
    <source>
        <dbReference type="SAM" id="Coils"/>
    </source>
</evidence>
<protein>
    <submittedName>
        <fullName evidence="4">Zgc:174935</fullName>
    </submittedName>
</protein>
<dbReference type="Ensembl" id="ENSCSET00000002880.1">
    <property type="protein sequence ID" value="ENSCSEP00000002836.1"/>
    <property type="gene ID" value="ENSCSEG00000001874.1"/>
</dbReference>
<sequence length="218" mass="24892">MKPYLVLPVTTVVSVALFAYMRSAETDRERQNRLMRFQDIKLRVTYDVLTEYEKEASEGQAPIDQANEKQKSLEMAVNDLRNQNEKAKQESEDCLQFKKSSNDVLVSAQAEYNNTKDLFNKEMSDWNQEIEKLKQQLSAKSPVCEFLPSPLKVESVASKLCGIEVVKEQEKKEEPKKEEPKAEAPKAEAPKAEAPKAEEKAPKEEEKKEEEAPKAKEP</sequence>
<accession>A0A3P8UQ61</accession>
<dbReference type="AlphaFoldDB" id="A0A3P8UQ61"/>
<keyword evidence="3" id="KW-0732">Signal</keyword>
<dbReference type="RefSeq" id="XP_008321281.1">
    <property type="nucleotide sequence ID" value="XM_008323059.2"/>
</dbReference>
<evidence type="ECO:0000313" key="5">
    <source>
        <dbReference type="Proteomes" id="UP000265120"/>
    </source>
</evidence>
<organism evidence="4 5">
    <name type="scientific">Cynoglossus semilaevis</name>
    <name type="common">Tongue sole</name>
    <dbReference type="NCBI Taxonomy" id="244447"/>
    <lineage>
        <taxon>Eukaryota</taxon>
        <taxon>Metazoa</taxon>
        <taxon>Chordata</taxon>
        <taxon>Craniata</taxon>
        <taxon>Vertebrata</taxon>
        <taxon>Euteleostomi</taxon>
        <taxon>Actinopterygii</taxon>
        <taxon>Neopterygii</taxon>
        <taxon>Teleostei</taxon>
        <taxon>Neoteleostei</taxon>
        <taxon>Acanthomorphata</taxon>
        <taxon>Carangaria</taxon>
        <taxon>Pleuronectiformes</taxon>
        <taxon>Pleuronectoidei</taxon>
        <taxon>Cynoglossidae</taxon>
        <taxon>Cynoglossinae</taxon>
        <taxon>Cynoglossus</taxon>
    </lineage>
</organism>
<proteinExistence type="predicted"/>
<dbReference type="FunCoup" id="A0A3P8UQ61">
    <property type="interactions" value="1"/>
</dbReference>
<evidence type="ECO:0000313" key="4">
    <source>
        <dbReference type="Ensembl" id="ENSCSEP00000002836.1"/>
    </source>
</evidence>
<dbReference type="RefSeq" id="XP_008321280.1">
    <property type="nucleotide sequence ID" value="XM_008323058.3"/>
</dbReference>
<reference evidence="4 5" key="1">
    <citation type="journal article" date="2014" name="Nat. Genet.">
        <title>Whole-genome sequence of a flatfish provides insights into ZW sex chromosome evolution and adaptation to a benthic lifestyle.</title>
        <authorList>
            <person name="Chen S."/>
            <person name="Zhang G."/>
            <person name="Shao C."/>
            <person name="Huang Q."/>
            <person name="Liu G."/>
            <person name="Zhang P."/>
            <person name="Song W."/>
            <person name="An N."/>
            <person name="Chalopin D."/>
            <person name="Volff J.N."/>
            <person name="Hong Y."/>
            <person name="Li Q."/>
            <person name="Sha Z."/>
            <person name="Zhou H."/>
            <person name="Xie M."/>
            <person name="Yu Q."/>
            <person name="Liu Y."/>
            <person name="Xiang H."/>
            <person name="Wang N."/>
            <person name="Wu K."/>
            <person name="Yang C."/>
            <person name="Zhou Q."/>
            <person name="Liao X."/>
            <person name="Yang L."/>
            <person name="Hu Q."/>
            <person name="Zhang J."/>
            <person name="Meng L."/>
            <person name="Jin L."/>
            <person name="Tian Y."/>
            <person name="Lian J."/>
            <person name="Yang J."/>
            <person name="Miao G."/>
            <person name="Liu S."/>
            <person name="Liang Z."/>
            <person name="Yan F."/>
            <person name="Li Y."/>
            <person name="Sun B."/>
            <person name="Zhang H."/>
            <person name="Zhang J."/>
            <person name="Zhu Y."/>
            <person name="Du M."/>
            <person name="Zhao Y."/>
            <person name="Schartl M."/>
            <person name="Tang Q."/>
            <person name="Wang J."/>
        </authorList>
    </citation>
    <scope>NUCLEOTIDE SEQUENCE</scope>
</reference>
<feature type="region of interest" description="Disordered" evidence="2">
    <location>
        <begin position="164"/>
        <end position="218"/>
    </location>
</feature>
<feature type="signal peptide" evidence="3">
    <location>
        <begin position="1"/>
        <end position="26"/>
    </location>
</feature>
<dbReference type="GeneID" id="103388170"/>
<keyword evidence="1" id="KW-0175">Coiled coil</keyword>
<dbReference type="Proteomes" id="UP000265120">
    <property type="component" value="Chromosome 13"/>
</dbReference>
<evidence type="ECO:0000256" key="3">
    <source>
        <dbReference type="SAM" id="SignalP"/>
    </source>
</evidence>
<name>A0A3P8UQ61_CYNSE</name>
<reference evidence="4" key="2">
    <citation type="submission" date="2025-08" db="UniProtKB">
        <authorList>
            <consortium name="Ensembl"/>
        </authorList>
    </citation>
    <scope>IDENTIFICATION</scope>
</reference>
<keyword evidence="5" id="KW-1185">Reference proteome</keyword>
<reference evidence="4" key="3">
    <citation type="submission" date="2025-09" db="UniProtKB">
        <authorList>
            <consortium name="Ensembl"/>
        </authorList>
    </citation>
    <scope>IDENTIFICATION</scope>
</reference>
<feature type="coiled-coil region" evidence="1">
    <location>
        <begin position="63"/>
        <end position="136"/>
    </location>
</feature>
<dbReference type="OrthoDB" id="8906012at2759"/>